<sequence length="212" mass="21858">MRRAVVVVLTVVVLAIGTWIGWPREGGPVDPSAPDAGVAAPGGQDEFGGPDASADDTPAAGGQVTGPVDEPVDGEPAAGDPAVEVTAEPEFDETAPSTPVEATWDDTVRTAALDAARATMTAFAATDQDADAWWDGLEPLLTPQARPVYQDVDPRLVPVTQVTGDPEVTDETSTLLAEVAVPTDIGPYTVLLTRADGAAPWLAEQIRPPEGS</sequence>
<proteinExistence type="predicted"/>
<feature type="region of interest" description="Disordered" evidence="1">
    <location>
        <begin position="22"/>
        <end position="80"/>
    </location>
</feature>
<comment type="caution">
    <text evidence="2">The sequence shown here is derived from an EMBL/GenBank/DDBJ whole genome shotgun (WGS) entry which is preliminary data.</text>
</comment>
<dbReference type="RefSeq" id="WP_253836175.1">
    <property type="nucleotide sequence ID" value="NZ_JAMTCS010000007.1"/>
</dbReference>
<keyword evidence="3" id="KW-1185">Reference proteome</keyword>
<dbReference type="AlphaFoldDB" id="A0A9X2JVL3"/>
<dbReference type="EMBL" id="JAMTCS010000007">
    <property type="protein sequence ID" value="MCP2265186.1"/>
    <property type="molecule type" value="Genomic_DNA"/>
</dbReference>
<reference evidence="2" key="1">
    <citation type="submission" date="2022-06" db="EMBL/GenBank/DDBJ databases">
        <title>Genomic Encyclopedia of Archaeal and Bacterial Type Strains, Phase II (KMG-II): from individual species to whole genera.</title>
        <authorList>
            <person name="Goeker M."/>
        </authorList>
    </citation>
    <scope>NUCLEOTIDE SEQUENCE</scope>
    <source>
        <strain evidence="2">DSM 26652</strain>
    </source>
</reference>
<gene>
    <name evidence="2" type="ORF">APR03_002534</name>
</gene>
<evidence type="ECO:0000313" key="3">
    <source>
        <dbReference type="Proteomes" id="UP001139493"/>
    </source>
</evidence>
<evidence type="ECO:0000256" key="1">
    <source>
        <dbReference type="SAM" id="MobiDB-lite"/>
    </source>
</evidence>
<name>A0A9X2JVL3_9MICO</name>
<organism evidence="2 3">
    <name type="scientific">Promicromonospora thailandica</name>
    <dbReference type="NCBI Taxonomy" id="765201"/>
    <lineage>
        <taxon>Bacteria</taxon>
        <taxon>Bacillati</taxon>
        <taxon>Actinomycetota</taxon>
        <taxon>Actinomycetes</taxon>
        <taxon>Micrococcales</taxon>
        <taxon>Promicromonosporaceae</taxon>
        <taxon>Promicromonospora</taxon>
    </lineage>
</organism>
<protein>
    <submittedName>
        <fullName evidence="2">Uncharacterized protein</fullName>
    </submittedName>
</protein>
<dbReference type="Proteomes" id="UP001139493">
    <property type="component" value="Unassembled WGS sequence"/>
</dbReference>
<evidence type="ECO:0000313" key="2">
    <source>
        <dbReference type="EMBL" id="MCP2265186.1"/>
    </source>
</evidence>
<accession>A0A9X2JVL3</accession>